<dbReference type="InterPro" id="IPR014755">
    <property type="entry name" value="Cu-Rt/internalin_Ig-like"/>
</dbReference>
<name>A0A198A9G4_9BACL</name>
<dbReference type="Proteomes" id="UP000078454">
    <property type="component" value="Unassembled WGS sequence"/>
</dbReference>
<dbReference type="GO" id="GO:0004553">
    <property type="term" value="F:hydrolase activity, hydrolyzing O-glycosyl compounds"/>
    <property type="evidence" value="ECO:0007669"/>
    <property type="project" value="InterPro"/>
</dbReference>
<dbReference type="Pfam" id="PF13205">
    <property type="entry name" value="Big_5"/>
    <property type="match status" value="7"/>
</dbReference>
<dbReference type="STRING" id="1850517.A8708_27730"/>
<dbReference type="Gene3D" id="1.10.1330.10">
    <property type="entry name" value="Dockerin domain"/>
    <property type="match status" value="1"/>
</dbReference>
<evidence type="ECO:0000313" key="4">
    <source>
        <dbReference type="Proteomes" id="UP000078454"/>
    </source>
</evidence>
<keyword evidence="4" id="KW-1185">Reference proteome</keyword>
<organism evidence="3 4">
    <name type="scientific">Paenibacillus oryzisoli</name>
    <dbReference type="NCBI Taxonomy" id="1850517"/>
    <lineage>
        <taxon>Bacteria</taxon>
        <taxon>Bacillati</taxon>
        <taxon>Bacillota</taxon>
        <taxon>Bacilli</taxon>
        <taxon>Bacillales</taxon>
        <taxon>Paenibacillaceae</taxon>
        <taxon>Paenibacillus</taxon>
    </lineage>
</organism>
<evidence type="ECO:0000313" key="3">
    <source>
        <dbReference type="EMBL" id="OAS17817.1"/>
    </source>
</evidence>
<dbReference type="Gene3D" id="2.60.40.1220">
    <property type="match status" value="1"/>
</dbReference>
<dbReference type="CDD" id="cd14256">
    <property type="entry name" value="Dockerin_I"/>
    <property type="match status" value="1"/>
</dbReference>
<dbReference type="OrthoDB" id="57539at2"/>
<proteinExistence type="predicted"/>
<dbReference type="PROSITE" id="PS51766">
    <property type="entry name" value="DOCKERIN"/>
    <property type="match status" value="1"/>
</dbReference>
<evidence type="ECO:0000259" key="2">
    <source>
        <dbReference type="PROSITE" id="PS51766"/>
    </source>
</evidence>
<keyword evidence="1" id="KW-0732">Signal</keyword>
<accession>A0A198A9G4</accession>
<sequence>MKKKLWEKLLPYPHKGHFVTLSAILALSPLVGTGHTYALSMATVTTPVVNKDIQWVQINSNSVVDANTIAIDITNHTHWHNESGMTLSASSKDSAATAQIDGNLLKVTILSAGTATIELKAEKDGRATAVDTLQFTIIRIGDTNGDGNVTSADALYITKVANTTPPITDPVEINRLDINRDGKVSKEDATALLTNYVGKSGTVASTFIVNIQEINDKPQVTSSHVDGQLKLNEIVEIMPDYQDVEGDLADTYTYQWYRGKDQDGSSKLAINGARSKQYTIQASDVGEYLFVAVTPSAQTGIKYGDTYMWTSATPVPDTTPPVLNQPLQPLLLMSKAAKSSNFIMVFNETIQAGTGNITLRKKSDQSIVQIYAANDEDKVKINQVTVEITNPGLTDVTDYYIEVDSTAIQDLAGNPYAGLSGSTGWAFSTPDTTAPIVSGSLPVTASRNVSKNDALKLTFNEAVKAVAGKAITIYKADQTEFETISADDTSKVTITGSEVTILHSNFEEKEDYYALVEAGAFADLSDNEYSGITSNTAWAFYVSDATAPEVNSLYPLNNGSKINPTDHFKITFNEAVQAVSGKQIKVYNAITHSEVAALDADDASQVQITDNEVVLVNPGLENDKSYYIEVTAGAFQDLAGNPVAAIGGTSDWTFATPDTIAPTVTAYSPVPNGSMASKDSALSLTFSESVVADATKKIIIYNTANDESVTEFNAADSTHVAIVGGLVTFSNLDLKETSSYYVQIEEGAFTDSTGNSYAGISGKIDWAFATPDTTAPTIEVLSPANSSTLNNLSAQLVITFDEEVKAVNGKSVSILKESDNSIVATYSATDSTNVIIDGKAVKITNPGLSDVTTYYIKIDSGAFTDLANNAFAGISSSATWSFSTPDKTAPVVMQLTPSHQAIGVSKSADFSVVFNENIQAIAGKMIRLYKTSDHSNAIAIYDISDTDYVTLNGKTLTIKNPGLDDSTQYDINIEQGALKDSSGNLIAELVGTTSWSFWTPDTRTFTVTNFEEFSESQLLASAGAMLDLVIVGDTFKDGSIVGSPSSLSIDDFVLNHAPSGLTIISADKAGDHELFLALDYDGTDFDTDITNFSVTIKAAALASGRSLTSPDATITATVEFDLITESLSPANGASNVDKSGDLTMTFDSNVSGVAGKNIKIYKKSDDSLIQTIDAGDSSKVTTNNKVATIKHQSLLDQTEYYVTVEGGAFKDAQGKLNLAITGKTDWAFTTVMFNTGPFFTDFVDGGDGRIALEIANLPNSAGYGGYHLWIYKYMKDNGTIKIDKIPLNAGVNKDMLYIFISAIFYDAFDIMPIMYFNDEFGAYDPTKYTVNAYVIKDAGGNTIDVLGDPTAVTANAFLSNGGTLVRKPAMGGGVSAYLPFQWNVFPKGTYQYFGSHTN</sequence>
<comment type="caution">
    <text evidence="3">The sequence shown here is derived from an EMBL/GenBank/DDBJ whole genome shotgun (WGS) entry which is preliminary data.</text>
</comment>
<dbReference type="Gene3D" id="2.60.40.2700">
    <property type="match status" value="1"/>
</dbReference>
<dbReference type="GO" id="GO:0000272">
    <property type="term" value="P:polysaccharide catabolic process"/>
    <property type="evidence" value="ECO:0007669"/>
    <property type="project" value="InterPro"/>
</dbReference>
<evidence type="ECO:0000256" key="1">
    <source>
        <dbReference type="ARBA" id="ARBA00022729"/>
    </source>
</evidence>
<gene>
    <name evidence="3" type="ORF">A8708_27730</name>
</gene>
<dbReference type="InterPro" id="IPR016134">
    <property type="entry name" value="Dockerin_dom"/>
</dbReference>
<feature type="domain" description="Dockerin" evidence="2">
    <location>
        <begin position="136"/>
        <end position="205"/>
    </location>
</feature>
<dbReference type="InterPro" id="IPR036439">
    <property type="entry name" value="Dockerin_dom_sf"/>
</dbReference>
<dbReference type="SUPFAM" id="SSF63446">
    <property type="entry name" value="Type I dockerin domain"/>
    <property type="match status" value="1"/>
</dbReference>
<dbReference type="Pfam" id="PF00404">
    <property type="entry name" value="Dockerin_1"/>
    <property type="match status" value="1"/>
</dbReference>
<dbReference type="EMBL" id="LYPB01000069">
    <property type="protein sequence ID" value="OAS17817.1"/>
    <property type="molecule type" value="Genomic_DNA"/>
</dbReference>
<dbReference type="InterPro" id="IPR032812">
    <property type="entry name" value="SbsA_Ig"/>
</dbReference>
<protein>
    <recommendedName>
        <fullName evidence="2">Dockerin domain-containing protein</fullName>
    </recommendedName>
</protein>
<dbReference type="RefSeq" id="WP_068664768.1">
    <property type="nucleotide sequence ID" value="NZ_LYPB01000069.1"/>
</dbReference>
<dbReference type="InterPro" id="IPR002105">
    <property type="entry name" value="Dockerin_1_rpt"/>
</dbReference>
<reference evidence="3 4" key="1">
    <citation type="submission" date="2016-05" db="EMBL/GenBank/DDBJ databases">
        <title>Paenibacillus sp. 1ZS3-15 nov., isolated from the rhizosphere soil.</title>
        <authorList>
            <person name="Zhang X.X."/>
            <person name="Zhang J."/>
        </authorList>
    </citation>
    <scope>NUCLEOTIDE SEQUENCE [LARGE SCALE GENOMIC DNA]</scope>
    <source>
        <strain evidence="3 4">1ZS3-15</strain>
    </source>
</reference>